<name>Q4S3G0_TETNG</name>
<proteinExistence type="predicted"/>
<evidence type="ECO:0000313" key="1">
    <source>
        <dbReference type="EMBL" id="CAG04822.1"/>
    </source>
</evidence>
<sequence length="54" mass="5895">MNPIDSSPPTVVLLLYMSRTQPAGKGALGHSVRAVEVRRSPWGKILIDNVKPQI</sequence>
<comment type="caution">
    <text evidence="1">The sequence shown here is derived from an EMBL/GenBank/DDBJ whole genome shotgun (WGS) entry which is preliminary data.</text>
</comment>
<organism evidence="1">
    <name type="scientific">Tetraodon nigroviridis</name>
    <name type="common">Spotted green pufferfish</name>
    <name type="synonym">Chelonodon nigroviridis</name>
    <dbReference type="NCBI Taxonomy" id="99883"/>
    <lineage>
        <taxon>Eukaryota</taxon>
        <taxon>Metazoa</taxon>
        <taxon>Chordata</taxon>
        <taxon>Craniata</taxon>
        <taxon>Vertebrata</taxon>
        <taxon>Euteleostomi</taxon>
        <taxon>Actinopterygii</taxon>
        <taxon>Neopterygii</taxon>
        <taxon>Teleostei</taxon>
        <taxon>Neoteleostei</taxon>
        <taxon>Acanthomorphata</taxon>
        <taxon>Eupercaria</taxon>
        <taxon>Tetraodontiformes</taxon>
        <taxon>Tetradontoidea</taxon>
        <taxon>Tetraodontidae</taxon>
        <taxon>Tetraodon</taxon>
    </lineage>
</organism>
<reference evidence="1" key="1">
    <citation type="journal article" date="2004" name="Nature">
        <title>Genome duplication in the teleost fish Tetraodon nigroviridis reveals the early vertebrate proto-karyotype.</title>
        <authorList>
            <person name="Jaillon O."/>
            <person name="Aury J.-M."/>
            <person name="Brunet F."/>
            <person name="Petit J.-L."/>
            <person name="Stange-Thomann N."/>
            <person name="Mauceli E."/>
            <person name="Bouneau L."/>
            <person name="Fischer C."/>
            <person name="Ozouf-Costaz C."/>
            <person name="Bernot A."/>
            <person name="Nicaud S."/>
            <person name="Jaffe D."/>
            <person name="Fisher S."/>
            <person name="Lutfalla G."/>
            <person name="Dossat C."/>
            <person name="Segurens B."/>
            <person name="Dasilva C."/>
            <person name="Salanoubat M."/>
            <person name="Levy M."/>
            <person name="Boudet N."/>
            <person name="Castellano S."/>
            <person name="Anthouard V."/>
            <person name="Jubin C."/>
            <person name="Castelli V."/>
            <person name="Katinka M."/>
            <person name="Vacherie B."/>
            <person name="Biemont C."/>
            <person name="Skalli Z."/>
            <person name="Cattolico L."/>
            <person name="Poulain J."/>
            <person name="De Berardinis V."/>
            <person name="Cruaud C."/>
            <person name="Duprat S."/>
            <person name="Brottier P."/>
            <person name="Coutanceau J.-P."/>
            <person name="Gouzy J."/>
            <person name="Parra G."/>
            <person name="Lardier G."/>
            <person name="Chapple C."/>
            <person name="McKernan K.J."/>
            <person name="McEwan P."/>
            <person name="Bosak S."/>
            <person name="Kellis M."/>
            <person name="Volff J.-N."/>
            <person name="Guigo R."/>
            <person name="Zody M.C."/>
            <person name="Mesirov J."/>
            <person name="Lindblad-Toh K."/>
            <person name="Birren B."/>
            <person name="Nusbaum C."/>
            <person name="Kahn D."/>
            <person name="Robinson-Rechavi M."/>
            <person name="Laudet V."/>
            <person name="Schachter V."/>
            <person name="Quetier F."/>
            <person name="Saurin W."/>
            <person name="Scarpelli C."/>
            <person name="Wincker P."/>
            <person name="Lander E.S."/>
            <person name="Weissenbach J."/>
            <person name="Roest Crollius H."/>
        </authorList>
    </citation>
    <scope>NUCLEOTIDE SEQUENCE [LARGE SCALE GENOMIC DNA]</scope>
</reference>
<reference evidence="1" key="2">
    <citation type="submission" date="2004-02" db="EMBL/GenBank/DDBJ databases">
        <authorList>
            <consortium name="Genoscope"/>
            <consortium name="Whitehead Institute Centre for Genome Research"/>
        </authorList>
    </citation>
    <scope>NUCLEOTIDE SEQUENCE</scope>
</reference>
<dbReference type="KEGG" id="tng:GSTEN00024667G001"/>
<protein>
    <submittedName>
        <fullName evidence="1">(spotted green pufferfish) hypothetical protein</fullName>
    </submittedName>
</protein>
<dbReference type="AlphaFoldDB" id="Q4S3G0"/>
<gene>
    <name evidence="1" type="ORF">GSTENG00024667001</name>
</gene>
<accession>Q4S3G0</accession>
<dbReference type="EMBL" id="CAAE01014750">
    <property type="protein sequence ID" value="CAG04822.1"/>
    <property type="molecule type" value="Genomic_DNA"/>
</dbReference>